<evidence type="ECO:0000256" key="2">
    <source>
        <dbReference type="PROSITE-ProRule" id="PRU00259"/>
    </source>
</evidence>
<dbReference type="EMBL" id="KE343700">
    <property type="protein sequence ID" value="EXB38654.1"/>
    <property type="molecule type" value="Genomic_DNA"/>
</dbReference>
<dbReference type="Proteomes" id="UP000030645">
    <property type="component" value="Unassembled WGS sequence"/>
</dbReference>
<name>W9QJH3_9ROSA</name>
<keyword evidence="5" id="KW-1185">Reference proteome</keyword>
<organism evidence="4 5">
    <name type="scientific">Morus notabilis</name>
    <dbReference type="NCBI Taxonomy" id="981085"/>
    <lineage>
        <taxon>Eukaryota</taxon>
        <taxon>Viridiplantae</taxon>
        <taxon>Streptophyta</taxon>
        <taxon>Embryophyta</taxon>
        <taxon>Tracheophyta</taxon>
        <taxon>Spermatophyta</taxon>
        <taxon>Magnoliopsida</taxon>
        <taxon>eudicotyledons</taxon>
        <taxon>Gunneridae</taxon>
        <taxon>Pentapetalae</taxon>
        <taxon>rosids</taxon>
        <taxon>fabids</taxon>
        <taxon>Rosales</taxon>
        <taxon>Moraceae</taxon>
        <taxon>Moreae</taxon>
        <taxon>Morus</taxon>
    </lineage>
</organism>
<dbReference type="Gene3D" id="1.25.10.10">
    <property type="entry name" value="Leucine-rich Repeat Variant"/>
    <property type="match status" value="2"/>
</dbReference>
<feature type="repeat" description="ARM" evidence="2">
    <location>
        <begin position="256"/>
        <end position="288"/>
    </location>
</feature>
<dbReference type="InterPro" id="IPR016024">
    <property type="entry name" value="ARM-type_fold"/>
</dbReference>
<reference evidence="5" key="1">
    <citation type="submission" date="2013-01" db="EMBL/GenBank/DDBJ databases">
        <title>Draft Genome Sequence of a Mulberry Tree, Morus notabilis C.K. Schneid.</title>
        <authorList>
            <person name="He N."/>
            <person name="Zhao S."/>
        </authorList>
    </citation>
    <scope>NUCLEOTIDE SEQUENCE</scope>
</reference>
<proteinExistence type="predicted"/>
<gene>
    <name evidence="4" type="ORF">L484_014470</name>
</gene>
<dbReference type="SMART" id="SM00185">
    <property type="entry name" value="ARM"/>
    <property type="match status" value="5"/>
</dbReference>
<sequence length="512" mass="55225">MATCRRNDVGSLILDRPTATPATSGGHFRKWPGFSGAAFRRKIFGAVSCGGSSRYRHHNRGEDYDDDRNAPVAAPAVKEKAPAEKPKTTAASKANGKSEKLMDLLNLAEWSESEAEAAATRRKVEALETLKRVVRDLQVEERGKRREAATEARLLAKEDLEARWTLAMLGAIPPLVGMLDFEDHNSQIAALYALLNLGIGNDMNKGAIVKAGAVHKMLMLIGSPNSLNPAVSEAIVANFLGLSALDSNKPIIGSSGAIPFLVKILQNSENPSSSQAKQDALRALYNLSICPSNISFIMETDLIPFMLNALGDMEVSERILSILGNVVSTPEGRKSISAVADAFPILVDVLNWNDSPGCQEKGSYILMVMAHKAYGDRQAMIEAGIVSALLELTLLGSTLAQKRASRILECLRVDKGKQVSQSFGGNLGATVSAPICGSSSSSVMNPKMGTTECLEEDEDMMSEEKKAVKQLVQQSLQNNMRKIVKRANLPQDLVPFHFKSLTASSTSKSLPF</sequence>
<dbReference type="PANTHER" id="PTHR46700:SF1">
    <property type="entry name" value="ARM REPEAT SUPERFAMILY PROTEIN"/>
    <property type="match status" value="1"/>
</dbReference>
<dbReference type="SUPFAM" id="SSF48371">
    <property type="entry name" value="ARM repeat"/>
    <property type="match status" value="1"/>
</dbReference>
<dbReference type="InterPro" id="IPR011989">
    <property type="entry name" value="ARM-like"/>
</dbReference>
<evidence type="ECO:0000256" key="1">
    <source>
        <dbReference type="ARBA" id="ARBA00022737"/>
    </source>
</evidence>
<evidence type="ECO:0000256" key="3">
    <source>
        <dbReference type="SAM" id="MobiDB-lite"/>
    </source>
</evidence>
<dbReference type="eggNOG" id="KOG0167">
    <property type="taxonomic scope" value="Eukaryota"/>
</dbReference>
<evidence type="ECO:0000313" key="4">
    <source>
        <dbReference type="EMBL" id="EXB38654.1"/>
    </source>
</evidence>
<dbReference type="OrthoDB" id="7537227at2759"/>
<dbReference type="KEGG" id="mnt:21397608"/>
<dbReference type="PANTHER" id="PTHR46700">
    <property type="entry name" value="ARM REPEAT SUPERFAMILY PROTEIN"/>
    <property type="match status" value="1"/>
</dbReference>
<dbReference type="STRING" id="981085.W9QJH3"/>
<dbReference type="PROSITE" id="PS50176">
    <property type="entry name" value="ARM_REPEAT"/>
    <property type="match status" value="1"/>
</dbReference>
<keyword evidence="1" id="KW-0677">Repeat</keyword>
<feature type="compositionally biased region" description="Basic and acidic residues" evidence="3">
    <location>
        <begin position="77"/>
        <end position="87"/>
    </location>
</feature>
<accession>W9QJH3</accession>
<dbReference type="InterPro" id="IPR000225">
    <property type="entry name" value="Armadillo"/>
</dbReference>
<protein>
    <submittedName>
        <fullName evidence="4">U-box domain-containing protein 13</fullName>
    </submittedName>
</protein>
<feature type="region of interest" description="Disordered" evidence="3">
    <location>
        <begin position="75"/>
        <end position="96"/>
    </location>
</feature>
<dbReference type="AlphaFoldDB" id="W9QJH3"/>
<evidence type="ECO:0000313" key="5">
    <source>
        <dbReference type="Proteomes" id="UP000030645"/>
    </source>
</evidence>